<dbReference type="PANTHER" id="PTHR10024:SF252">
    <property type="entry name" value="SYNAPTOTAGMIN-12"/>
    <property type="match status" value="1"/>
</dbReference>
<dbReference type="GO" id="GO:0048791">
    <property type="term" value="P:calcium ion-regulated exocytosis of neurotransmitter"/>
    <property type="evidence" value="ECO:0007669"/>
    <property type="project" value="TreeGrafter"/>
</dbReference>
<evidence type="ECO:0000259" key="2">
    <source>
        <dbReference type="PROSITE" id="PS50004"/>
    </source>
</evidence>
<dbReference type="SMART" id="SM00239">
    <property type="entry name" value="C2"/>
    <property type="match status" value="2"/>
</dbReference>
<dbReference type="GO" id="GO:0030276">
    <property type="term" value="F:clathrin binding"/>
    <property type="evidence" value="ECO:0007669"/>
    <property type="project" value="TreeGrafter"/>
</dbReference>
<dbReference type="GO" id="GO:0000149">
    <property type="term" value="F:SNARE binding"/>
    <property type="evidence" value="ECO:0007669"/>
    <property type="project" value="TreeGrafter"/>
</dbReference>
<accession>A0A7I8WAU4</accession>
<proteinExistence type="predicted"/>
<organism evidence="3 4">
    <name type="scientific">Dimorphilus gyrociliatus</name>
    <dbReference type="NCBI Taxonomy" id="2664684"/>
    <lineage>
        <taxon>Eukaryota</taxon>
        <taxon>Metazoa</taxon>
        <taxon>Spiralia</taxon>
        <taxon>Lophotrochozoa</taxon>
        <taxon>Annelida</taxon>
        <taxon>Polychaeta</taxon>
        <taxon>Polychaeta incertae sedis</taxon>
        <taxon>Dinophilidae</taxon>
        <taxon>Dimorphilus</taxon>
    </lineage>
</organism>
<dbReference type="Pfam" id="PF00168">
    <property type="entry name" value="C2"/>
    <property type="match status" value="2"/>
</dbReference>
<dbReference type="AlphaFoldDB" id="A0A7I8WAU4"/>
<evidence type="ECO:0000256" key="1">
    <source>
        <dbReference type="ARBA" id="ARBA00022737"/>
    </source>
</evidence>
<dbReference type="GO" id="GO:0098793">
    <property type="term" value="C:presynapse"/>
    <property type="evidence" value="ECO:0007669"/>
    <property type="project" value="GOC"/>
</dbReference>
<keyword evidence="4" id="KW-1185">Reference proteome</keyword>
<feature type="domain" description="C2" evidence="2">
    <location>
        <begin position="242"/>
        <end position="374"/>
    </location>
</feature>
<dbReference type="Proteomes" id="UP000549394">
    <property type="component" value="Unassembled WGS sequence"/>
</dbReference>
<dbReference type="EMBL" id="CAJFCJ010000025">
    <property type="protein sequence ID" value="CAD5125251.1"/>
    <property type="molecule type" value="Genomic_DNA"/>
</dbReference>
<gene>
    <name evidence="3" type="ORF">DGYR_LOCUS12659</name>
</gene>
<dbReference type="PROSITE" id="PS50004">
    <property type="entry name" value="C2"/>
    <property type="match status" value="2"/>
</dbReference>
<reference evidence="3 4" key="1">
    <citation type="submission" date="2020-08" db="EMBL/GenBank/DDBJ databases">
        <authorList>
            <person name="Hejnol A."/>
        </authorList>
    </citation>
    <scope>NUCLEOTIDE SEQUENCE [LARGE SCALE GENOMIC DNA]</scope>
</reference>
<feature type="domain" description="C2" evidence="2">
    <location>
        <begin position="112"/>
        <end position="231"/>
    </location>
</feature>
<sequence>MGGWLVAIILLLLCLLVIGSILLVCRIIGLRQLSAWFAPSEEKTNLTAGTTSQAETRIGILRDDPPAREEVNSPISDTLSETESYTGHLPRAASFESVASDSSVLDVDFPSRIGQLEFGIEFDRDSGELVVSVIQAKDLEMDQVTKSLDSFVKLWLTPPNERPMQTRIYKDSVNPIWKERFKFDLEYQEIERKSLQLQVFSSDKYARHKLLGETELRLGDLDFRAPLRIWMNLRDMDEKPTEVGDVMLSLSYLPTAERLTVVIVKARKLKWAYSKANGDCFIKVYLLQNGKKISKKKTTIKKDEKTPIFNEAMIFSIPAAHLENVQLRISVVEQLGENILPIGHVLIGSQVSGTELTHWNQMMTSLRRPVAMWHQLRK</sequence>
<dbReference type="InterPro" id="IPR001565">
    <property type="entry name" value="Synaptotagmin"/>
</dbReference>
<comment type="caution">
    <text evidence="3">The sequence shown here is derived from an EMBL/GenBank/DDBJ whole genome shotgun (WGS) entry which is preliminary data.</text>
</comment>
<dbReference type="PRINTS" id="PR00399">
    <property type="entry name" value="SYNAPTOTAGMN"/>
</dbReference>
<dbReference type="InterPro" id="IPR035892">
    <property type="entry name" value="C2_domain_sf"/>
</dbReference>
<dbReference type="GO" id="GO:0005886">
    <property type="term" value="C:plasma membrane"/>
    <property type="evidence" value="ECO:0007669"/>
    <property type="project" value="TreeGrafter"/>
</dbReference>
<dbReference type="GO" id="GO:0001786">
    <property type="term" value="F:phosphatidylserine binding"/>
    <property type="evidence" value="ECO:0007669"/>
    <property type="project" value="TreeGrafter"/>
</dbReference>
<dbReference type="GO" id="GO:0005509">
    <property type="term" value="F:calcium ion binding"/>
    <property type="evidence" value="ECO:0007669"/>
    <property type="project" value="TreeGrafter"/>
</dbReference>
<protein>
    <submittedName>
        <fullName evidence="3">DgyrCDS13493</fullName>
    </submittedName>
</protein>
<dbReference type="PANTHER" id="PTHR10024">
    <property type="entry name" value="SYNAPTOTAGMIN"/>
    <property type="match status" value="1"/>
</dbReference>
<dbReference type="Gene3D" id="2.60.40.150">
    <property type="entry name" value="C2 domain"/>
    <property type="match status" value="2"/>
</dbReference>
<dbReference type="InterPro" id="IPR000008">
    <property type="entry name" value="C2_dom"/>
</dbReference>
<evidence type="ECO:0000313" key="3">
    <source>
        <dbReference type="EMBL" id="CAD5125251.1"/>
    </source>
</evidence>
<keyword evidence="1" id="KW-0677">Repeat</keyword>
<name>A0A7I8WAU4_9ANNE</name>
<dbReference type="SUPFAM" id="SSF49562">
    <property type="entry name" value="C2 domain (Calcium/lipid-binding domain, CaLB)"/>
    <property type="match status" value="2"/>
</dbReference>
<dbReference type="GO" id="GO:0005544">
    <property type="term" value="F:calcium-dependent phospholipid binding"/>
    <property type="evidence" value="ECO:0007669"/>
    <property type="project" value="TreeGrafter"/>
</dbReference>
<dbReference type="GO" id="GO:0070382">
    <property type="term" value="C:exocytic vesicle"/>
    <property type="evidence" value="ECO:0007669"/>
    <property type="project" value="TreeGrafter"/>
</dbReference>
<dbReference type="GO" id="GO:0048488">
    <property type="term" value="P:synaptic vesicle endocytosis"/>
    <property type="evidence" value="ECO:0007669"/>
    <property type="project" value="TreeGrafter"/>
</dbReference>
<dbReference type="OrthoDB" id="67700at2759"/>
<evidence type="ECO:0000313" key="4">
    <source>
        <dbReference type="Proteomes" id="UP000549394"/>
    </source>
</evidence>